<dbReference type="Proteomes" id="UP000230551">
    <property type="component" value="Unassembled WGS sequence"/>
</dbReference>
<evidence type="ECO:0000313" key="1">
    <source>
        <dbReference type="EMBL" id="PIB76939.1"/>
    </source>
</evidence>
<sequence>MDFIIPWLWYLAAFLIGSGVAWAILTVTIKETNAQQAEAALATKAEAR</sequence>
<reference evidence="1 2" key="1">
    <citation type="journal article" date="2017" name="Infect. Genet. Evol.">
        <title>The new phylogeny of the genus Mycobacterium: The old and the news.</title>
        <authorList>
            <person name="Tortoli E."/>
            <person name="Fedrizzi T."/>
            <person name="Meehan C.J."/>
            <person name="Trovato A."/>
            <person name="Grottola A."/>
            <person name="Giacobazzi E."/>
            <person name="Serpini G.F."/>
            <person name="Tagliazucchi S."/>
            <person name="Fabio A."/>
            <person name="Bettua C."/>
            <person name="Bertorelli R."/>
            <person name="Frascaro F."/>
            <person name="De Sanctis V."/>
            <person name="Pecorari M."/>
            <person name="Jousson O."/>
            <person name="Segata N."/>
            <person name="Cirillo D.M."/>
        </authorList>
    </citation>
    <scope>NUCLEOTIDE SEQUENCE [LARGE SCALE GENOMIC DNA]</scope>
    <source>
        <strain evidence="1 2">CIP1034565</strain>
    </source>
</reference>
<comment type="caution">
    <text evidence="1">The sequence shown here is derived from an EMBL/GenBank/DDBJ whole genome shotgun (WGS) entry which is preliminary data.</text>
</comment>
<proteinExistence type="predicted"/>
<gene>
    <name evidence="1" type="ORF">CQY22_004715</name>
</gene>
<accession>A0A2G5PF37</accession>
<dbReference type="STRING" id="85968.GCA_900073015_02226"/>
<evidence type="ECO:0000313" key="2">
    <source>
        <dbReference type="Proteomes" id="UP000230551"/>
    </source>
</evidence>
<dbReference type="RefSeq" id="WP_090589091.1">
    <property type="nucleotide sequence ID" value="NZ_CP104302.1"/>
</dbReference>
<dbReference type="EMBL" id="PDCN02000003">
    <property type="protein sequence ID" value="PIB76939.1"/>
    <property type="molecule type" value="Genomic_DNA"/>
</dbReference>
<dbReference type="AlphaFoldDB" id="A0A2G5PF37"/>
<keyword evidence="2" id="KW-1185">Reference proteome</keyword>
<organism evidence="1 2">
    <name type="scientific">Mycolicibacterium brumae</name>
    <dbReference type="NCBI Taxonomy" id="85968"/>
    <lineage>
        <taxon>Bacteria</taxon>
        <taxon>Bacillati</taxon>
        <taxon>Actinomycetota</taxon>
        <taxon>Actinomycetes</taxon>
        <taxon>Mycobacteriales</taxon>
        <taxon>Mycobacteriaceae</taxon>
        <taxon>Mycolicibacterium</taxon>
    </lineage>
</organism>
<protein>
    <submittedName>
        <fullName evidence="1">Uncharacterized protein</fullName>
    </submittedName>
</protein>
<name>A0A2G5PF37_9MYCO</name>